<comment type="caution">
    <text evidence="4">The sequence shown here is derived from an EMBL/GenBank/DDBJ whole genome shotgun (WGS) entry which is preliminary data.</text>
</comment>
<dbReference type="InterPro" id="IPR036390">
    <property type="entry name" value="WH_DNA-bd_sf"/>
</dbReference>
<dbReference type="GO" id="GO:0003700">
    <property type="term" value="F:DNA-binding transcription factor activity"/>
    <property type="evidence" value="ECO:0007669"/>
    <property type="project" value="InterPro"/>
</dbReference>
<keyword evidence="5" id="KW-1185">Reference proteome</keyword>
<dbReference type="OrthoDB" id="362473at2"/>
<dbReference type="Gene3D" id="1.10.10.10">
    <property type="entry name" value="Winged helix-like DNA-binding domain superfamily/Winged helix DNA-binding domain"/>
    <property type="match status" value="1"/>
</dbReference>
<organism evidence="4 5">
    <name type="scientific">Vagococcus fluvialis</name>
    <dbReference type="NCBI Taxonomy" id="2738"/>
    <lineage>
        <taxon>Bacteria</taxon>
        <taxon>Bacillati</taxon>
        <taxon>Bacillota</taxon>
        <taxon>Bacilli</taxon>
        <taxon>Lactobacillales</taxon>
        <taxon>Enterococcaceae</taxon>
        <taxon>Vagococcus</taxon>
    </lineage>
</organism>
<dbReference type="AlphaFoldDB" id="A0A369B2C7"/>
<gene>
    <name evidence="4" type="ORF">CBF32_02765</name>
</gene>
<dbReference type="Pfam" id="PF00392">
    <property type="entry name" value="GntR"/>
    <property type="match status" value="1"/>
</dbReference>
<dbReference type="CDD" id="cd07377">
    <property type="entry name" value="WHTH_GntR"/>
    <property type="match status" value="1"/>
</dbReference>
<dbReference type="Proteomes" id="UP000288197">
    <property type="component" value="Unassembled WGS sequence"/>
</dbReference>
<dbReference type="PANTHER" id="PTHR38445">
    <property type="entry name" value="HTH-TYPE TRANSCRIPTIONAL REPRESSOR YTRA"/>
    <property type="match status" value="1"/>
</dbReference>
<dbReference type="PANTHER" id="PTHR38445:SF9">
    <property type="entry name" value="HTH-TYPE TRANSCRIPTIONAL REPRESSOR YTRA"/>
    <property type="match status" value="1"/>
</dbReference>
<name>A0A369B2C7_9ENTE</name>
<evidence type="ECO:0000256" key="2">
    <source>
        <dbReference type="ARBA" id="ARBA00023125"/>
    </source>
</evidence>
<dbReference type="GeneID" id="63145128"/>
<proteinExistence type="predicted"/>
<dbReference type="InterPro" id="IPR000524">
    <property type="entry name" value="Tscrpt_reg_HTH_GntR"/>
</dbReference>
<dbReference type="RefSeq" id="WP_086343049.1">
    <property type="nucleotide sequence ID" value="NZ_JAFLWJ010000002.1"/>
</dbReference>
<keyword evidence="1" id="KW-0805">Transcription regulation</keyword>
<dbReference type="EMBL" id="NGJX01000002">
    <property type="protein sequence ID" value="RSU04315.1"/>
    <property type="molecule type" value="Genomic_DNA"/>
</dbReference>
<evidence type="ECO:0000313" key="5">
    <source>
        <dbReference type="Proteomes" id="UP000288197"/>
    </source>
</evidence>
<evidence type="ECO:0000256" key="1">
    <source>
        <dbReference type="ARBA" id="ARBA00023015"/>
    </source>
</evidence>
<dbReference type="SMART" id="SM00345">
    <property type="entry name" value="HTH_GNTR"/>
    <property type="match status" value="1"/>
</dbReference>
<reference evidence="4 5" key="1">
    <citation type="submission" date="2017-05" db="EMBL/GenBank/DDBJ databases">
        <title>Vagococcus spp. assemblies.</title>
        <authorList>
            <person name="Gulvik C.A."/>
        </authorList>
    </citation>
    <scope>NUCLEOTIDE SEQUENCE [LARGE SCALE GENOMIC DNA]</scope>
    <source>
        <strain evidence="4 5">NCFB 2497</strain>
    </source>
</reference>
<sequence length="124" mass="14395">MHINNLSNSPIHEQIELDIKKQIAKGVLKPGDRVLSVRELATTLKINPNTVTRAYKQLEKDGYIILLPGKGIFIKNVTDAFPTMMKEKELQQQLELTLLEMHYHNISQDTIDTWYKDFFERIGK</sequence>
<accession>A0A369B2C7</accession>
<evidence type="ECO:0000313" key="4">
    <source>
        <dbReference type="EMBL" id="RSU04315.1"/>
    </source>
</evidence>
<dbReference type="SUPFAM" id="SSF46785">
    <property type="entry name" value="Winged helix' DNA-binding domain"/>
    <property type="match status" value="1"/>
</dbReference>
<dbReference type="GO" id="GO:0003677">
    <property type="term" value="F:DNA binding"/>
    <property type="evidence" value="ECO:0007669"/>
    <property type="project" value="UniProtKB-KW"/>
</dbReference>
<dbReference type="PROSITE" id="PS50949">
    <property type="entry name" value="HTH_GNTR"/>
    <property type="match status" value="1"/>
</dbReference>
<keyword evidence="3" id="KW-0804">Transcription</keyword>
<dbReference type="InterPro" id="IPR036388">
    <property type="entry name" value="WH-like_DNA-bd_sf"/>
</dbReference>
<keyword evidence="2" id="KW-0238">DNA-binding</keyword>
<protein>
    <submittedName>
        <fullName evidence="4">Uncharacterized protein</fullName>
    </submittedName>
</protein>
<evidence type="ECO:0000256" key="3">
    <source>
        <dbReference type="ARBA" id="ARBA00023163"/>
    </source>
</evidence>